<comment type="cofactor">
    <cofactor evidence="1">
        <name>Zn(2+)</name>
        <dbReference type="ChEBI" id="CHEBI:29105"/>
    </cofactor>
</comment>
<dbReference type="RefSeq" id="XP_013793080.2">
    <property type="nucleotide sequence ID" value="XM_013937626.2"/>
</dbReference>
<comment type="similarity">
    <text evidence="2">Belongs to the protein prenyltransferase subunit beta family.</text>
</comment>
<feature type="domain" description="Prenyltransferase alpha-alpha toroid" evidence="8">
    <location>
        <begin position="5"/>
        <end position="115"/>
    </location>
</feature>
<evidence type="ECO:0000259" key="8">
    <source>
        <dbReference type="Pfam" id="PF00432"/>
    </source>
</evidence>
<reference evidence="10" key="1">
    <citation type="submission" date="2025-08" db="UniProtKB">
        <authorList>
            <consortium name="RefSeq"/>
        </authorList>
    </citation>
    <scope>IDENTIFICATION</scope>
    <source>
        <tissue evidence="10">Muscle</tissue>
    </source>
</reference>
<evidence type="ECO:0000256" key="5">
    <source>
        <dbReference type="ARBA" id="ARBA00022723"/>
    </source>
</evidence>
<keyword evidence="7" id="KW-0862">Zinc</keyword>
<accession>A0ABM1C2J5</accession>
<dbReference type="Gene3D" id="1.50.10.20">
    <property type="match status" value="1"/>
</dbReference>
<evidence type="ECO:0000313" key="9">
    <source>
        <dbReference type="Proteomes" id="UP000694941"/>
    </source>
</evidence>
<evidence type="ECO:0000313" key="10">
    <source>
        <dbReference type="RefSeq" id="XP_013793080.2"/>
    </source>
</evidence>
<feature type="domain" description="Prenyltransferase alpha-alpha toroid" evidence="8">
    <location>
        <begin position="136"/>
        <end position="213"/>
    </location>
</feature>
<dbReference type="SUPFAM" id="SSF48239">
    <property type="entry name" value="Terpenoid cyclases/Protein prenyltransferases"/>
    <property type="match status" value="1"/>
</dbReference>
<dbReference type="GeneID" id="106477020"/>
<protein>
    <submittedName>
        <fullName evidence="10">Protein farnesyltransferase subunit beta-like</fullName>
    </submittedName>
</protein>
<keyword evidence="6" id="KW-0677">Repeat</keyword>
<evidence type="ECO:0000256" key="2">
    <source>
        <dbReference type="ARBA" id="ARBA00010497"/>
    </source>
</evidence>
<name>A0ABM1C2J5_LIMPO</name>
<evidence type="ECO:0000256" key="3">
    <source>
        <dbReference type="ARBA" id="ARBA00022602"/>
    </source>
</evidence>
<keyword evidence="5" id="KW-0479">Metal-binding</keyword>
<proteinExistence type="inferred from homology"/>
<keyword evidence="4" id="KW-0808">Transferase</keyword>
<keyword evidence="3" id="KW-0637">Prenyltransferase</keyword>
<keyword evidence="9" id="KW-1185">Reference proteome</keyword>
<dbReference type="PANTHER" id="PTHR11774">
    <property type="entry name" value="GERANYLGERANYL TRANSFERASE TYPE BETA SUBUNIT"/>
    <property type="match status" value="1"/>
</dbReference>
<gene>
    <name evidence="10" type="primary">LOC106477020</name>
</gene>
<dbReference type="Proteomes" id="UP000694941">
    <property type="component" value="Unplaced"/>
</dbReference>
<dbReference type="InterPro" id="IPR001330">
    <property type="entry name" value="Prenyltrans"/>
</dbReference>
<dbReference type="PANTHER" id="PTHR11774:SF6">
    <property type="entry name" value="PROTEIN FARNESYLTRANSFERASE SUBUNIT BETA"/>
    <property type="match status" value="1"/>
</dbReference>
<evidence type="ECO:0000256" key="1">
    <source>
        <dbReference type="ARBA" id="ARBA00001947"/>
    </source>
</evidence>
<evidence type="ECO:0000256" key="7">
    <source>
        <dbReference type="ARBA" id="ARBA00022833"/>
    </source>
</evidence>
<organism evidence="9 10">
    <name type="scientific">Limulus polyphemus</name>
    <name type="common">Atlantic horseshoe crab</name>
    <dbReference type="NCBI Taxonomy" id="6850"/>
    <lineage>
        <taxon>Eukaryota</taxon>
        <taxon>Metazoa</taxon>
        <taxon>Ecdysozoa</taxon>
        <taxon>Arthropoda</taxon>
        <taxon>Chelicerata</taxon>
        <taxon>Merostomata</taxon>
        <taxon>Xiphosura</taxon>
        <taxon>Limulidae</taxon>
        <taxon>Limulus</taxon>
    </lineage>
</organism>
<sequence>MSSSDDNDIVSARSIVVALKSLNKQNTGKSFLLYYDDVCFSTRGVYCALAVARLTNIFTPDLFDGTAEWVVRCQTYEGGFGGVPGMEAHGGYTFCGFASLVLLGREKLCDVHKLLVGEVLIWLYFICSDNLTTSMEHWLFNQTALQEYLLICCQNTSGGLIDKPGKPRDFYHTCYTLSGLSIAQHFAGGRIGSVCVVGDRNNELVPTHPVYNVTVEVAINACEYFSQFTVPTTQH</sequence>
<dbReference type="Pfam" id="PF00432">
    <property type="entry name" value="Prenyltrans"/>
    <property type="match status" value="2"/>
</dbReference>
<evidence type="ECO:0000256" key="6">
    <source>
        <dbReference type="ARBA" id="ARBA00022737"/>
    </source>
</evidence>
<dbReference type="InterPro" id="IPR045089">
    <property type="entry name" value="PGGT1B-like"/>
</dbReference>
<evidence type="ECO:0000256" key="4">
    <source>
        <dbReference type="ARBA" id="ARBA00022679"/>
    </source>
</evidence>
<dbReference type="InterPro" id="IPR008930">
    <property type="entry name" value="Terpenoid_cyclase/PrenylTrfase"/>
</dbReference>